<evidence type="ECO:0000256" key="7">
    <source>
        <dbReference type="RuleBase" id="RU003653"/>
    </source>
</evidence>
<comment type="catalytic activity">
    <reaction evidence="6 7">
        <text>Release of N-terminal amino acids, preferentially methionine, from peptides and arylamides.</text>
        <dbReference type="EC" id="3.4.11.18"/>
    </reaction>
</comment>
<keyword evidence="5 6" id="KW-0378">Hydrolase</keyword>
<dbReference type="GO" id="GO:0070006">
    <property type="term" value="F:metalloaminopeptidase activity"/>
    <property type="evidence" value="ECO:0007669"/>
    <property type="project" value="UniProtKB-UniRule"/>
</dbReference>
<keyword evidence="2 6" id="KW-0031">Aminopeptidase</keyword>
<dbReference type="InterPro" id="IPR000994">
    <property type="entry name" value="Pept_M24"/>
</dbReference>
<dbReference type="InterPro" id="IPR036005">
    <property type="entry name" value="Creatinase/aminopeptidase-like"/>
</dbReference>
<feature type="binding site" evidence="6">
    <location>
        <position position="201"/>
    </location>
    <ligand>
        <name>a divalent metal cation</name>
        <dbReference type="ChEBI" id="CHEBI:60240"/>
        <label>2</label>
        <note>catalytic</note>
    </ligand>
</feature>
<proteinExistence type="inferred from homology"/>
<dbReference type="AlphaFoldDB" id="A0A1F5I342"/>
<sequence length="249" mass="26647">MNFQKSDEEVEIMKKAGKICARALRKVLNGVKVGTSCKKLDIIAQHEIENLGASPSFKTVDNYAWTICTTINNQVVHGIPGDTILQDGDIVGIDIGAFYQGFHSDLAITVPVGKIKKETEKFLEVGRETLNEAIQKARIGNTIGDISQTIQNGIETAGYSVVTSLTGHGVGRELHEDPMVPGVGKRGTGPKIMKNMTLAIEVIYAHGSGEVVLEKDGWTISSADGSLGGLFEKTVAIGQNGPIVLTPYI</sequence>
<comment type="cofactor">
    <cofactor evidence="6">
        <name>Co(2+)</name>
        <dbReference type="ChEBI" id="CHEBI:48828"/>
    </cofactor>
    <cofactor evidence="6">
        <name>Zn(2+)</name>
        <dbReference type="ChEBI" id="CHEBI:29105"/>
    </cofactor>
    <cofactor evidence="6">
        <name>Mn(2+)</name>
        <dbReference type="ChEBI" id="CHEBI:29035"/>
    </cofactor>
    <cofactor evidence="6">
        <name>Fe(2+)</name>
        <dbReference type="ChEBI" id="CHEBI:29033"/>
    </cofactor>
    <text evidence="6">Binds 2 divalent metal cations per subunit. Has a high-affinity and a low affinity metal-binding site. The true nature of the physiological cofactor is under debate. The enzyme is active with cobalt, zinc, manganese or divalent iron ions. Most likely, methionine aminopeptidases function as mononuclear Fe(2+)-metalloproteases under physiological conditions, and the catalytically relevant metal-binding site has been assigned to the histidine-containing high-affinity site.</text>
</comment>
<dbReference type="InterPro" id="IPR002467">
    <property type="entry name" value="Pept_M24A_MAP1"/>
</dbReference>
<gene>
    <name evidence="6" type="primary">map</name>
    <name evidence="9" type="ORF">A3A60_00185</name>
</gene>
<evidence type="ECO:0000313" key="10">
    <source>
        <dbReference type="Proteomes" id="UP000179227"/>
    </source>
</evidence>
<dbReference type="GO" id="GO:0046872">
    <property type="term" value="F:metal ion binding"/>
    <property type="evidence" value="ECO:0007669"/>
    <property type="project" value="UniProtKB-UniRule"/>
</dbReference>
<comment type="similarity">
    <text evidence="6">Belongs to the peptidase M24A family. Methionine aminopeptidase type 1 subfamily.</text>
</comment>
<dbReference type="Gene3D" id="3.90.230.10">
    <property type="entry name" value="Creatinase/methionine aminopeptidase superfamily"/>
    <property type="match status" value="1"/>
</dbReference>
<comment type="function">
    <text evidence="1 6">Removes the N-terminal methionine from nascent proteins. The N-terminal methionine is often cleaved when the second residue in the primary sequence is small and uncharged (Met-Ala-, Cys, Gly, Pro, Ser, Thr, or Val). Requires deformylation of the N(alpha)-formylated initiator methionine before it can be hydrolyzed.</text>
</comment>
<dbReference type="Pfam" id="PF00557">
    <property type="entry name" value="Peptidase_M24"/>
    <property type="match status" value="1"/>
</dbReference>
<evidence type="ECO:0000256" key="3">
    <source>
        <dbReference type="ARBA" id="ARBA00022670"/>
    </source>
</evidence>
<name>A0A1F5I342_9BACT</name>
<feature type="binding site" evidence="6">
    <location>
        <position position="232"/>
    </location>
    <ligand>
        <name>a divalent metal cation</name>
        <dbReference type="ChEBI" id="CHEBI:60240"/>
        <label>1</label>
    </ligand>
</feature>
<dbReference type="PRINTS" id="PR00599">
    <property type="entry name" value="MAPEPTIDASE"/>
</dbReference>
<dbReference type="EMBL" id="MFBS01000007">
    <property type="protein sequence ID" value="OGE10675.1"/>
    <property type="molecule type" value="Genomic_DNA"/>
</dbReference>
<dbReference type="PANTHER" id="PTHR43330">
    <property type="entry name" value="METHIONINE AMINOPEPTIDASE"/>
    <property type="match status" value="1"/>
</dbReference>
<evidence type="ECO:0000313" key="9">
    <source>
        <dbReference type="EMBL" id="OGE10675.1"/>
    </source>
</evidence>
<comment type="caution">
    <text evidence="9">The sequence shown here is derived from an EMBL/GenBank/DDBJ whole genome shotgun (WGS) entry which is preliminary data.</text>
</comment>
<dbReference type="CDD" id="cd01086">
    <property type="entry name" value="MetAP1"/>
    <property type="match status" value="1"/>
</dbReference>
<feature type="domain" description="Peptidase M24" evidence="8">
    <location>
        <begin position="11"/>
        <end position="215"/>
    </location>
</feature>
<feature type="binding site" evidence="6">
    <location>
        <position position="168"/>
    </location>
    <ligand>
        <name>a divalent metal cation</name>
        <dbReference type="ChEBI" id="CHEBI:60240"/>
        <label>2</label>
        <note>catalytic</note>
    </ligand>
</feature>
<feature type="binding site" evidence="6">
    <location>
        <position position="105"/>
    </location>
    <ligand>
        <name>a divalent metal cation</name>
        <dbReference type="ChEBI" id="CHEBI:60240"/>
        <label>2</label>
        <note>catalytic</note>
    </ligand>
</feature>
<keyword evidence="4 6" id="KW-0479">Metal-binding</keyword>
<dbReference type="GO" id="GO:0004239">
    <property type="term" value="F:initiator methionyl aminopeptidase activity"/>
    <property type="evidence" value="ECO:0007669"/>
    <property type="project" value="UniProtKB-UniRule"/>
</dbReference>
<feature type="binding site" evidence="6">
    <location>
        <position position="94"/>
    </location>
    <ligand>
        <name>a divalent metal cation</name>
        <dbReference type="ChEBI" id="CHEBI:60240"/>
        <label>1</label>
    </ligand>
</feature>
<evidence type="ECO:0000256" key="1">
    <source>
        <dbReference type="ARBA" id="ARBA00002521"/>
    </source>
</evidence>
<protein>
    <recommendedName>
        <fullName evidence="6 7">Methionine aminopeptidase</fullName>
        <shortName evidence="6">MAP</shortName>
        <shortName evidence="6">MetAP</shortName>
        <ecNumber evidence="6 7">3.4.11.18</ecNumber>
    </recommendedName>
    <alternativeName>
        <fullName evidence="6">Peptidase M</fullName>
    </alternativeName>
</protein>
<dbReference type="STRING" id="1797729.A3A60_00185"/>
<evidence type="ECO:0000259" key="8">
    <source>
        <dbReference type="Pfam" id="PF00557"/>
    </source>
</evidence>
<dbReference type="SUPFAM" id="SSF55920">
    <property type="entry name" value="Creatinase/aminopeptidase"/>
    <property type="match status" value="1"/>
</dbReference>
<dbReference type="HAMAP" id="MF_01974">
    <property type="entry name" value="MetAP_1"/>
    <property type="match status" value="1"/>
</dbReference>
<evidence type="ECO:0000256" key="5">
    <source>
        <dbReference type="ARBA" id="ARBA00022801"/>
    </source>
</evidence>
<dbReference type="NCBIfam" id="TIGR00500">
    <property type="entry name" value="met_pdase_I"/>
    <property type="match status" value="1"/>
</dbReference>
<dbReference type="GO" id="GO:0006508">
    <property type="term" value="P:proteolysis"/>
    <property type="evidence" value="ECO:0007669"/>
    <property type="project" value="UniProtKB-KW"/>
</dbReference>
<dbReference type="PANTHER" id="PTHR43330:SF27">
    <property type="entry name" value="METHIONINE AMINOPEPTIDASE"/>
    <property type="match status" value="1"/>
</dbReference>
<organism evidence="9 10">
    <name type="scientific">Candidatus Curtissbacteria bacterium RIFCSPLOWO2_01_FULL_42_26</name>
    <dbReference type="NCBI Taxonomy" id="1797729"/>
    <lineage>
        <taxon>Bacteria</taxon>
        <taxon>Candidatus Curtissiibacteriota</taxon>
    </lineage>
</organism>
<dbReference type="GO" id="GO:0005829">
    <property type="term" value="C:cytosol"/>
    <property type="evidence" value="ECO:0007669"/>
    <property type="project" value="TreeGrafter"/>
</dbReference>
<comment type="subunit">
    <text evidence="6">Monomer.</text>
</comment>
<dbReference type="Proteomes" id="UP000179227">
    <property type="component" value="Unassembled WGS sequence"/>
</dbReference>
<dbReference type="EC" id="3.4.11.18" evidence="6 7"/>
<feature type="binding site" evidence="6">
    <location>
        <position position="105"/>
    </location>
    <ligand>
        <name>a divalent metal cation</name>
        <dbReference type="ChEBI" id="CHEBI:60240"/>
        <label>1</label>
    </ligand>
</feature>
<evidence type="ECO:0000256" key="6">
    <source>
        <dbReference type="HAMAP-Rule" id="MF_01974"/>
    </source>
</evidence>
<evidence type="ECO:0000256" key="2">
    <source>
        <dbReference type="ARBA" id="ARBA00022438"/>
    </source>
</evidence>
<feature type="binding site" evidence="6">
    <location>
        <position position="77"/>
    </location>
    <ligand>
        <name>substrate</name>
    </ligand>
</feature>
<feature type="binding site" evidence="6">
    <location>
        <position position="232"/>
    </location>
    <ligand>
        <name>a divalent metal cation</name>
        <dbReference type="ChEBI" id="CHEBI:60240"/>
        <label>2</label>
        <note>catalytic</note>
    </ligand>
</feature>
<reference evidence="9 10" key="1">
    <citation type="journal article" date="2016" name="Nat. Commun.">
        <title>Thousands of microbial genomes shed light on interconnected biogeochemical processes in an aquifer system.</title>
        <authorList>
            <person name="Anantharaman K."/>
            <person name="Brown C.T."/>
            <person name="Hug L.A."/>
            <person name="Sharon I."/>
            <person name="Castelle C.J."/>
            <person name="Probst A.J."/>
            <person name="Thomas B.C."/>
            <person name="Singh A."/>
            <person name="Wilkins M.J."/>
            <person name="Karaoz U."/>
            <person name="Brodie E.L."/>
            <person name="Williams K.H."/>
            <person name="Hubbard S.S."/>
            <person name="Banfield J.F."/>
        </authorList>
    </citation>
    <scope>NUCLEOTIDE SEQUENCE [LARGE SCALE GENOMIC DNA]</scope>
</reference>
<accession>A0A1F5I342</accession>
<evidence type="ECO:0000256" key="4">
    <source>
        <dbReference type="ARBA" id="ARBA00022723"/>
    </source>
</evidence>
<feature type="binding site" evidence="6">
    <location>
        <position position="175"/>
    </location>
    <ligand>
        <name>substrate</name>
    </ligand>
</feature>
<keyword evidence="3 6" id="KW-0645">Protease</keyword>
<dbReference type="InterPro" id="IPR001714">
    <property type="entry name" value="Pept_M24_MAP"/>
</dbReference>